<dbReference type="AlphaFoldDB" id="A0A653D1G6"/>
<protein>
    <submittedName>
        <fullName evidence="1">Uncharacterized protein</fullName>
    </submittedName>
</protein>
<keyword evidence="2" id="KW-1185">Reference proteome</keyword>
<reference evidence="1 2" key="1">
    <citation type="submission" date="2019-01" db="EMBL/GenBank/DDBJ databases">
        <authorList>
            <person name="Sayadi A."/>
        </authorList>
    </citation>
    <scope>NUCLEOTIDE SEQUENCE [LARGE SCALE GENOMIC DNA]</scope>
</reference>
<sequence>MYLCFLIKAFIIIMFKSQTTFLNTHKIITLYFRYHKGNSKLLSRAQFYFK</sequence>
<dbReference type="Proteomes" id="UP000410492">
    <property type="component" value="Unassembled WGS sequence"/>
</dbReference>
<organism evidence="1 2">
    <name type="scientific">Callosobruchus maculatus</name>
    <name type="common">Southern cowpea weevil</name>
    <name type="synonym">Pulse bruchid</name>
    <dbReference type="NCBI Taxonomy" id="64391"/>
    <lineage>
        <taxon>Eukaryota</taxon>
        <taxon>Metazoa</taxon>
        <taxon>Ecdysozoa</taxon>
        <taxon>Arthropoda</taxon>
        <taxon>Hexapoda</taxon>
        <taxon>Insecta</taxon>
        <taxon>Pterygota</taxon>
        <taxon>Neoptera</taxon>
        <taxon>Endopterygota</taxon>
        <taxon>Coleoptera</taxon>
        <taxon>Polyphaga</taxon>
        <taxon>Cucujiformia</taxon>
        <taxon>Chrysomeloidea</taxon>
        <taxon>Chrysomelidae</taxon>
        <taxon>Bruchinae</taxon>
        <taxon>Bruchini</taxon>
        <taxon>Callosobruchus</taxon>
    </lineage>
</organism>
<dbReference type="EMBL" id="CAACVG010009470">
    <property type="protein sequence ID" value="VEN53378.1"/>
    <property type="molecule type" value="Genomic_DNA"/>
</dbReference>
<proteinExistence type="predicted"/>
<evidence type="ECO:0000313" key="2">
    <source>
        <dbReference type="Proteomes" id="UP000410492"/>
    </source>
</evidence>
<gene>
    <name evidence="1" type="ORF">CALMAC_LOCUS13191</name>
</gene>
<accession>A0A653D1G6</accession>
<name>A0A653D1G6_CALMS</name>
<evidence type="ECO:0000313" key="1">
    <source>
        <dbReference type="EMBL" id="VEN53378.1"/>
    </source>
</evidence>